<keyword evidence="3" id="KW-1185">Reference proteome</keyword>
<name>A0ABT5IL87_9CAUL</name>
<evidence type="ECO:0000313" key="2">
    <source>
        <dbReference type="EMBL" id="MDC7696041.1"/>
    </source>
</evidence>
<sequence length="170" mass="18460">MSETVERDTTLSGSQAGDPSSEAAAYEAPNPSPDESVGAVSKTEAVPVDFSLDIEDARHLRSDLEDLLTGVETVHLKSDVKAQISRLNAWATRYAEGLEAARQLGETGLSMLEDARVHLAAQLDDYLRLEGEGGQVATPDQSRLIDELNRALRRVTRLQGALRGQFMQTP</sequence>
<gene>
    <name evidence="2" type="ORF">PQU94_17330</name>
</gene>
<evidence type="ECO:0000313" key="3">
    <source>
        <dbReference type="Proteomes" id="UP001216595"/>
    </source>
</evidence>
<dbReference type="Proteomes" id="UP001216595">
    <property type="component" value="Unassembled WGS sequence"/>
</dbReference>
<dbReference type="RefSeq" id="WP_272742680.1">
    <property type="nucleotide sequence ID" value="NZ_JAQQKW010000015.1"/>
</dbReference>
<organism evidence="2 3">
    <name type="scientific">Asticcacaulis currens</name>
    <dbReference type="NCBI Taxonomy" id="2984210"/>
    <lineage>
        <taxon>Bacteria</taxon>
        <taxon>Pseudomonadati</taxon>
        <taxon>Pseudomonadota</taxon>
        <taxon>Alphaproteobacteria</taxon>
        <taxon>Caulobacterales</taxon>
        <taxon>Caulobacteraceae</taxon>
        <taxon>Asticcacaulis</taxon>
    </lineage>
</organism>
<reference evidence="2 3" key="1">
    <citation type="submission" date="2023-01" db="EMBL/GenBank/DDBJ databases">
        <title>Novel species of the genus Asticcacaulis isolated from rivers.</title>
        <authorList>
            <person name="Lu H."/>
        </authorList>
    </citation>
    <scope>NUCLEOTIDE SEQUENCE [LARGE SCALE GENOMIC DNA]</scope>
    <source>
        <strain evidence="2 3">DXS10W</strain>
    </source>
</reference>
<accession>A0ABT5IL87</accession>
<dbReference type="EMBL" id="JAQQKW010000015">
    <property type="protein sequence ID" value="MDC7696041.1"/>
    <property type="molecule type" value="Genomic_DNA"/>
</dbReference>
<comment type="caution">
    <text evidence="2">The sequence shown here is derived from an EMBL/GenBank/DDBJ whole genome shotgun (WGS) entry which is preliminary data.</text>
</comment>
<protein>
    <submittedName>
        <fullName evidence="2">Uncharacterized protein</fullName>
    </submittedName>
</protein>
<evidence type="ECO:0000256" key="1">
    <source>
        <dbReference type="SAM" id="MobiDB-lite"/>
    </source>
</evidence>
<proteinExistence type="predicted"/>
<feature type="region of interest" description="Disordered" evidence="1">
    <location>
        <begin position="1"/>
        <end position="42"/>
    </location>
</feature>